<evidence type="ECO:0000256" key="1">
    <source>
        <dbReference type="ARBA" id="ARBA00007448"/>
    </source>
</evidence>
<dbReference type="Proteomes" id="UP000195570">
    <property type="component" value="Unassembled WGS sequence"/>
</dbReference>
<dbReference type="Pfam" id="PF00004">
    <property type="entry name" value="AAA"/>
    <property type="match status" value="1"/>
</dbReference>
<name>A0A1G4IJ97_TRYEQ</name>
<dbReference type="SMART" id="SM00382">
    <property type="entry name" value="AAA"/>
    <property type="match status" value="1"/>
</dbReference>
<reference evidence="4" key="1">
    <citation type="submission" date="2016-09" db="EMBL/GenBank/DDBJ databases">
        <authorList>
            <person name="Hebert L."/>
            <person name="Moumen B."/>
        </authorList>
    </citation>
    <scope>NUCLEOTIDE SEQUENCE [LARGE SCALE GENOMIC DNA]</scope>
    <source>
        <strain evidence="4">OVI</strain>
    </source>
</reference>
<feature type="region of interest" description="Disordered" evidence="2">
    <location>
        <begin position="237"/>
        <end position="272"/>
    </location>
</feature>
<dbReference type="InterPro" id="IPR003959">
    <property type="entry name" value="ATPase_AAA_core"/>
</dbReference>
<organism evidence="4 5">
    <name type="scientific">Trypanosoma equiperdum</name>
    <dbReference type="NCBI Taxonomy" id="5694"/>
    <lineage>
        <taxon>Eukaryota</taxon>
        <taxon>Discoba</taxon>
        <taxon>Euglenozoa</taxon>
        <taxon>Kinetoplastea</taxon>
        <taxon>Metakinetoplastina</taxon>
        <taxon>Trypanosomatida</taxon>
        <taxon>Trypanosomatidae</taxon>
        <taxon>Trypanosoma</taxon>
    </lineage>
</organism>
<feature type="compositionally biased region" description="Basic and acidic residues" evidence="2">
    <location>
        <begin position="257"/>
        <end position="272"/>
    </location>
</feature>
<dbReference type="EMBL" id="CZPT02001883">
    <property type="protein sequence ID" value="SCU72549.1"/>
    <property type="molecule type" value="Genomic_DNA"/>
</dbReference>
<proteinExistence type="inferred from homology"/>
<gene>
    <name evidence="4" type="ORF">TEOVI_000412600</name>
</gene>
<dbReference type="SUPFAM" id="SSF52540">
    <property type="entry name" value="P-loop containing nucleoside triphosphate hydrolases"/>
    <property type="match status" value="1"/>
</dbReference>
<evidence type="ECO:0000259" key="3">
    <source>
        <dbReference type="SMART" id="SM00382"/>
    </source>
</evidence>
<dbReference type="RefSeq" id="XP_067083029.1">
    <property type="nucleotide sequence ID" value="XM_067226928.1"/>
</dbReference>
<dbReference type="AlphaFoldDB" id="A0A1G4IJ97"/>
<dbReference type="GO" id="GO:0005524">
    <property type="term" value="F:ATP binding"/>
    <property type="evidence" value="ECO:0007669"/>
    <property type="project" value="InterPro"/>
</dbReference>
<dbReference type="GO" id="GO:0016887">
    <property type="term" value="F:ATP hydrolysis activity"/>
    <property type="evidence" value="ECO:0007669"/>
    <property type="project" value="InterPro"/>
</dbReference>
<dbReference type="Gene3D" id="3.40.50.300">
    <property type="entry name" value="P-loop containing nucleotide triphosphate hydrolases"/>
    <property type="match status" value="1"/>
</dbReference>
<comment type="similarity">
    <text evidence="1">Belongs to the AAA ATPase family. BCS1 subfamily.</text>
</comment>
<feature type="domain" description="AAA+ ATPase" evidence="3">
    <location>
        <begin position="396"/>
        <end position="656"/>
    </location>
</feature>
<keyword evidence="5" id="KW-1185">Reference proteome</keyword>
<feature type="region of interest" description="Disordered" evidence="2">
    <location>
        <begin position="537"/>
        <end position="569"/>
    </location>
</feature>
<sequence>MEGRHGFNFHSLGGAVDSHNIFSALSGRDDGNVDSNGAAMWDIATNLVLTLLLTALSKYVRRFLMETWPAWVSKQFKRLLGTREEGVVAAADVFRSQPEEFAFDNEILVVAMERYISWVLFSKGKPKLNKGSATGANIPAEGVSEQSIPLLRHAQYLYTPLNLSPYRGRKDMFNVLRRYYRVLLVPGDGDVLEVEPGLTICFHQQFVSTSSLKSGKPVSLRGNAEVLREYPPVNFDATPLDPGAKNEDVSQSGSDDSQLHDDGKTTRQSGNERDAYLRTRKVIVRRALLRCTDADKGRERILNFARRAYEWYISTVGDVVERYYFHPSRSELQCAITSKWLDESVMPLRFPMRRYMIPTGRCGFESLFFRQKSDLITCLTEFKEKRGRFGVPGVAQQLLILLHGPPGTGKTSVIRAIAGYLNRSIVAVPIEYFQTNSKLQEILSGGTVKLEGYSAPVAGNECDLEVRKTVYVFEDFDVVTQLIPFRMSLTHQRCPPSSVSSPTSFDGVEVGCGTPTSAFEAGNDDLSTEIPQTLHEDTLLPDEGPNSPPNVDADASVKGRTSEAESKRESINDNLLEGACDESDAISEVSVSEMRRFQRRLARDFLSPEGLLRTLNPCFAQPGRVIVFTTNHVELLPAELFRPGVLTMDIHMSNWEAKTAFEFIAHHFRNSLTTELQQRFETFFLRCEKEGRQVFMNPSSLEHLLLTYDSAEDLLLELERQY</sequence>
<evidence type="ECO:0000313" key="5">
    <source>
        <dbReference type="Proteomes" id="UP000195570"/>
    </source>
</evidence>
<comment type="caution">
    <text evidence="4">The sequence shown here is derived from an EMBL/GenBank/DDBJ whole genome shotgun (WGS) entry which is preliminary data.</text>
</comment>
<dbReference type="PANTHER" id="PTHR23070">
    <property type="entry name" value="BCS1 AAA-TYPE ATPASE"/>
    <property type="match status" value="1"/>
</dbReference>
<accession>A0A1G4IJ97</accession>
<dbReference type="GeneID" id="92378066"/>
<dbReference type="InterPro" id="IPR003593">
    <property type="entry name" value="AAA+_ATPase"/>
</dbReference>
<protein>
    <submittedName>
        <fullName evidence="4">ATPase family associated with various cellular activities (AAA), putative</fullName>
    </submittedName>
</protein>
<feature type="compositionally biased region" description="Basic and acidic residues" evidence="2">
    <location>
        <begin position="555"/>
        <end position="569"/>
    </location>
</feature>
<evidence type="ECO:0000313" key="4">
    <source>
        <dbReference type="EMBL" id="SCU72549.1"/>
    </source>
</evidence>
<dbReference type="InterPro" id="IPR050747">
    <property type="entry name" value="Mitochondrial_chaperone_BCS1"/>
</dbReference>
<dbReference type="InterPro" id="IPR027417">
    <property type="entry name" value="P-loop_NTPase"/>
</dbReference>
<dbReference type="VEuPathDB" id="TriTrypDB:TEOVI_000412600"/>
<evidence type="ECO:0000256" key="2">
    <source>
        <dbReference type="SAM" id="MobiDB-lite"/>
    </source>
</evidence>